<evidence type="ECO:0000313" key="9">
    <source>
        <dbReference type="Proteomes" id="UP000271097"/>
    </source>
</evidence>
<dbReference type="Proteomes" id="UP000271097">
    <property type="component" value="Unassembled WGS sequence"/>
</dbReference>
<feature type="binding site" evidence="6">
    <location>
        <begin position="52"/>
        <end position="59"/>
    </location>
    <ligand>
        <name>ATP</name>
        <dbReference type="ChEBI" id="CHEBI:30616"/>
    </ligand>
</feature>
<dbReference type="SUPFAM" id="SSF52540">
    <property type="entry name" value="P-loop containing nucleoside triphosphate hydrolases"/>
    <property type="match status" value="1"/>
</dbReference>
<keyword evidence="1 6" id="KW-0547">Nucleotide-binding</keyword>
<organism evidence="8 9">
    <name type="scientific">Pseudomonas amygdali pv. ulmi</name>
    <dbReference type="NCBI Taxonomy" id="251720"/>
    <lineage>
        <taxon>Bacteria</taxon>
        <taxon>Pseudomonadati</taxon>
        <taxon>Pseudomonadota</taxon>
        <taxon>Gammaproteobacteria</taxon>
        <taxon>Pseudomonadales</taxon>
        <taxon>Pseudomonadaceae</taxon>
        <taxon>Pseudomonas</taxon>
        <taxon>Pseudomonas amygdali</taxon>
    </lineage>
</organism>
<evidence type="ECO:0000256" key="4">
    <source>
        <dbReference type="ARBA" id="ARBA00022840"/>
    </source>
</evidence>
<dbReference type="AlphaFoldDB" id="A0A3M4TC07"/>
<evidence type="ECO:0000313" key="8">
    <source>
        <dbReference type="EMBL" id="RMR24704.1"/>
    </source>
</evidence>
<dbReference type="Pfam" id="PF00580">
    <property type="entry name" value="UvrD-helicase"/>
    <property type="match status" value="1"/>
</dbReference>
<dbReference type="Gene3D" id="3.40.50.300">
    <property type="entry name" value="P-loop containing nucleotide triphosphate hydrolases"/>
    <property type="match status" value="1"/>
</dbReference>
<dbReference type="GO" id="GO:0000725">
    <property type="term" value="P:recombinational repair"/>
    <property type="evidence" value="ECO:0007669"/>
    <property type="project" value="TreeGrafter"/>
</dbReference>
<dbReference type="EMBL" id="RBRS01000037">
    <property type="protein sequence ID" value="RMR24704.1"/>
    <property type="molecule type" value="Genomic_DNA"/>
</dbReference>
<dbReference type="GO" id="GO:0043138">
    <property type="term" value="F:3'-5' DNA helicase activity"/>
    <property type="evidence" value="ECO:0007669"/>
    <property type="project" value="TreeGrafter"/>
</dbReference>
<reference evidence="8 9" key="1">
    <citation type="submission" date="2018-08" db="EMBL/GenBank/DDBJ databases">
        <title>Recombination of ecologically and evolutionarily significant loci maintains genetic cohesion in the Pseudomonas syringae species complex.</title>
        <authorList>
            <person name="Dillon M."/>
            <person name="Thakur S."/>
            <person name="Almeida R.N.D."/>
            <person name="Weir B.S."/>
            <person name="Guttman D.S."/>
        </authorList>
    </citation>
    <scope>NUCLEOTIDE SEQUENCE [LARGE SCALE GENOMIC DNA]</scope>
    <source>
        <strain evidence="8 9">ICMP 5931</strain>
    </source>
</reference>
<protein>
    <recommendedName>
        <fullName evidence="5">DNA 3'-5' helicase II</fullName>
    </recommendedName>
</protein>
<accession>A0A3M4TC07</accession>
<feature type="domain" description="UvrD-like helicase ATP-binding" evidence="7">
    <location>
        <begin position="31"/>
        <end position="334"/>
    </location>
</feature>
<keyword evidence="4 6" id="KW-0067">ATP-binding</keyword>
<gene>
    <name evidence="8" type="ORF">ALP90_05680</name>
</gene>
<sequence length="646" mass="71935">MCIRNCRNAFSSSSNAPPRRRSQIRELPPDLNFDDQERRAVLLENQSRDINAAPGSGKTTVLAAKLLMLSRRWTSSREGVCVLSHTNVARDEIQHRLSTSHDGSRLLTHPHFIGTIHAMVNQFLALPYLRSNGMTVDVIDNDIFARRALALARANFGLKLYMQKNSSVAPMLQGLVYKGASLDLDSEFGSLPKPGAKTLPTIVGIKEKLTTEGVFRHADMFAYAESLLTLFPKVRTQLSRRFPIVFIDEMQDTSWEQERLLQLMFDETVTIQRFGDINQRILGSSEGSENLTFPRGDVLPISSSKRFGPHIAKSVSRTQLVGTAVTGEAEDRHTSMLIVYSTGRVQDVISTFGGQVLDLFSDTDLTSGKVKALCARKQGDALTQLAGRTLLDYWPASGGDQSTELKLVRFWALLGGPKPAVNASFSSRFEEIRRALFLVLRAAKAEIVEGLKADHQLIRKLRDADEDVSAFRLLIRDLCMKNVSDADEARRIRIVNFLYVRLRRLLPNHMTPQIFAALPVFDRPEAMATHGAHRSMCSIEKNGRSLDIHIGTLASMKGETHLATLVMESLGHPSRRFDIQLALPIIAGIGTRSAKTPETQLSQFRNLYVGMSRPTSFLCLAVNAERVSDECKRALADQGWTITHLL</sequence>
<evidence type="ECO:0000259" key="7">
    <source>
        <dbReference type="PROSITE" id="PS51198"/>
    </source>
</evidence>
<evidence type="ECO:0000256" key="6">
    <source>
        <dbReference type="PROSITE-ProRule" id="PRU00560"/>
    </source>
</evidence>
<proteinExistence type="predicted"/>
<dbReference type="InterPro" id="IPR027417">
    <property type="entry name" value="P-loop_NTPase"/>
</dbReference>
<dbReference type="PROSITE" id="PS51198">
    <property type="entry name" value="UVRD_HELICASE_ATP_BIND"/>
    <property type="match status" value="1"/>
</dbReference>
<dbReference type="InterPro" id="IPR000212">
    <property type="entry name" value="DNA_helicase_UvrD/REP"/>
</dbReference>
<dbReference type="GO" id="GO:0016787">
    <property type="term" value="F:hydrolase activity"/>
    <property type="evidence" value="ECO:0007669"/>
    <property type="project" value="UniProtKB-UniRule"/>
</dbReference>
<dbReference type="GO" id="GO:0003677">
    <property type="term" value="F:DNA binding"/>
    <property type="evidence" value="ECO:0007669"/>
    <property type="project" value="InterPro"/>
</dbReference>
<keyword evidence="2 6" id="KW-0378">Hydrolase</keyword>
<evidence type="ECO:0000256" key="2">
    <source>
        <dbReference type="ARBA" id="ARBA00022801"/>
    </source>
</evidence>
<evidence type="ECO:0000256" key="5">
    <source>
        <dbReference type="ARBA" id="ARBA00034923"/>
    </source>
</evidence>
<dbReference type="PANTHER" id="PTHR11070:SF2">
    <property type="entry name" value="ATP-DEPENDENT DNA HELICASE SRS2"/>
    <property type="match status" value="1"/>
</dbReference>
<dbReference type="GO" id="GO:0005524">
    <property type="term" value="F:ATP binding"/>
    <property type="evidence" value="ECO:0007669"/>
    <property type="project" value="UniProtKB-UniRule"/>
</dbReference>
<evidence type="ECO:0000256" key="1">
    <source>
        <dbReference type="ARBA" id="ARBA00022741"/>
    </source>
</evidence>
<dbReference type="InterPro" id="IPR014016">
    <property type="entry name" value="UvrD-like_ATP-bd"/>
</dbReference>
<name>A0A3M4TC07_PSEA0</name>
<keyword evidence="3 6" id="KW-0347">Helicase</keyword>
<dbReference type="PANTHER" id="PTHR11070">
    <property type="entry name" value="UVRD / RECB / PCRA DNA HELICASE FAMILY MEMBER"/>
    <property type="match status" value="1"/>
</dbReference>
<comment type="caution">
    <text evidence="8">The sequence shown here is derived from an EMBL/GenBank/DDBJ whole genome shotgun (WGS) entry which is preliminary data.</text>
</comment>
<evidence type="ECO:0000256" key="3">
    <source>
        <dbReference type="ARBA" id="ARBA00022806"/>
    </source>
</evidence>